<dbReference type="AlphaFoldDB" id="F0ZPB6"/>
<evidence type="ECO:0000313" key="2">
    <source>
        <dbReference type="EMBL" id="EGC34215.1"/>
    </source>
</evidence>
<protein>
    <recommendedName>
        <fullName evidence="4">Secreted protein</fullName>
    </recommendedName>
</protein>
<feature type="signal peptide" evidence="1">
    <location>
        <begin position="1"/>
        <end position="19"/>
    </location>
</feature>
<feature type="chain" id="PRO_5003261869" description="Secreted protein" evidence="1">
    <location>
        <begin position="20"/>
        <end position="182"/>
    </location>
</feature>
<name>F0ZPB6_DICPU</name>
<dbReference type="CDD" id="cd22935">
    <property type="entry name" value="SctA-like"/>
    <property type="match status" value="1"/>
</dbReference>
<gene>
    <name evidence="2" type="ORF">DICPUDRAFT_92268</name>
</gene>
<dbReference type="eggNOG" id="ENOG502RHVE">
    <property type="taxonomic scope" value="Eukaryota"/>
</dbReference>
<dbReference type="Proteomes" id="UP000001064">
    <property type="component" value="Unassembled WGS sequence"/>
</dbReference>
<evidence type="ECO:0000313" key="3">
    <source>
        <dbReference type="Proteomes" id="UP000001064"/>
    </source>
</evidence>
<dbReference type="OMA" id="AYESIDH"/>
<evidence type="ECO:0008006" key="4">
    <source>
        <dbReference type="Google" id="ProtNLM"/>
    </source>
</evidence>
<dbReference type="PANTHER" id="PTHR38742:SF3">
    <property type="entry name" value="SECRETED PROTEIN B"/>
    <property type="match status" value="1"/>
</dbReference>
<sequence length="182" mass="19744">MRIFITLLLIFGLFSSSFAVQPQQVELENLQSTKDFGKFLVGFAEGLEISLSGHLKSCIASIDSSFADLSAAYHNIDSGFSHKSSSTMRAGLRDFGHGILDVYNAYNRCGVKSLISDIRTIAAEVSSETGILKLVIHEGIDIIHNAHTLTTSFKNMISDCKRGDFTGCGVNSGRIVGILIHQ</sequence>
<dbReference type="STRING" id="5786.F0ZPB6"/>
<accession>F0ZPB6</accession>
<dbReference type="EMBL" id="GL871107">
    <property type="protein sequence ID" value="EGC34215.1"/>
    <property type="molecule type" value="Genomic_DNA"/>
</dbReference>
<dbReference type="OrthoDB" id="17718at2759"/>
<proteinExistence type="predicted"/>
<dbReference type="RefSeq" id="XP_003289267.1">
    <property type="nucleotide sequence ID" value="XM_003289219.1"/>
</dbReference>
<dbReference type="PANTHER" id="PTHR38742">
    <property type="entry name" value="PROTEIN GP17"/>
    <property type="match status" value="1"/>
</dbReference>
<dbReference type="KEGG" id="dpp:DICPUDRAFT_92268"/>
<evidence type="ECO:0000256" key="1">
    <source>
        <dbReference type="SAM" id="SignalP"/>
    </source>
</evidence>
<dbReference type="VEuPathDB" id="AmoebaDB:DICPUDRAFT_92268"/>
<dbReference type="GeneID" id="10502153"/>
<organism evidence="2 3">
    <name type="scientific">Dictyostelium purpureum</name>
    <name type="common">Slime mold</name>
    <dbReference type="NCBI Taxonomy" id="5786"/>
    <lineage>
        <taxon>Eukaryota</taxon>
        <taxon>Amoebozoa</taxon>
        <taxon>Evosea</taxon>
        <taxon>Eumycetozoa</taxon>
        <taxon>Dictyostelia</taxon>
        <taxon>Dictyosteliales</taxon>
        <taxon>Dictyosteliaceae</taxon>
        <taxon>Dictyostelium</taxon>
    </lineage>
</organism>
<keyword evidence="1" id="KW-0732">Signal</keyword>
<reference evidence="3" key="1">
    <citation type="journal article" date="2011" name="Genome Biol.">
        <title>Comparative genomics of the social amoebae Dictyostelium discoideum and Dictyostelium purpureum.</title>
        <authorList>
            <consortium name="US DOE Joint Genome Institute (JGI-PGF)"/>
            <person name="Sucgang R."/>
            <person name="Kuo A."/>
            <person name="Tian X."/>
            <person name="Salerno W."/>
            <person name="Parikh A."/>
            <person name="Feasley C.L."/>
            <person name="Dalin E."/>
            <person name="Tu H."/>
            <person name="Huang E."/>
            <person name="Barry K."/>
            <person name="Lindquist E."/>
            <person name="Shapiro H."/>
            <person name="Bruce D."/>
            <person name="Schmutz J."/>
            <person name="Salamov A."/>
            <person name="Fey P."/>
            <person name="Gaudet P."/>
            <person name="Anjard C."/>
            <person name="Babu M.M."/>
            <person name="Basu S."/>
            <person name="Bushmanova Y."/>
            <person name="van der Wel H."/>
            <person name="Katoh-Kurasawa M."/>
            <person name="Dinh C."/>
            <person name="Coutinho P.M."/>
            <person name="Saito T."/>
            <person name="Elias M."/>
            <person name="Schaap P."/>
            <person name="Kay R.R."/>
            <person name="Henrissat B."/>
            <person name="Eichinger L."/>
            <person name="Rivero F."/>
            <person name="Putnam N.H."/>
            <person name="West C.M."/>
            <person name="Loomis W.F."/>
            <person name="Chisholm R.L."/>
            <person name="Shaulsky G."/>
            <person name="Strassmann J.E."/>
            <person name="Queller D.C."/>
            <person name="Kuspa A."/>
            <person name="Grigoriev I.V."/>
        </authorList>
    </citation>
    <scope>NUCLEOTIDE SEQUENCE [LARGE SCALE GENOMIC DNA]</scope>
    <source>
        <strain evidence="3">QSDP1</strain>
    </source>
</reference>
<dbReference type="InParanoid" id="F0ZPB6"/>
<keyword evidence="3" id="KW-1185">Reference proteome</keyword>